<proteinExistence type="predicted"/>
<feature type="compositionally biased region" description="Acidic residues" evidence="1">
    <location>
        <begin position="178"/>
        <end position="188"/>
    </location>
</feature>
<protein>
    <submittedName>
        <fullName evidence="3">BGTF surface domain-containing protein</fullName>
    </submittedName>
</protein>
<dbReference type="RefSeq" id="WP_371161071.1">
    <property type="nucleotide sequence ID" value="NZ_JBEDNX010000004.1"/>
</dbReference>
<keyword evidence="2" id="KW-0812">Transmembrane</keyword>
<accession>A0ABD5M5C9</accession>
<dbReference type="AlphaFoldDB" id="A0ABD5M5C9"/>
<feature type="transmembrane region" description="Helical" evidence="2">
    <location>
        <begin position="29"/>
        <end position="50"/>
    </location>
</feature>
<sequence length="351" mass="36081">MASEPSDGSGETGEVEPPRRTETKRLPTVTALLVAAVAVVGVTVAGLSLAGAGTVAADEPAGLETSVVTVSENGTTEIGVRTDGTDAFEIVIGDEQEVGYVLRATVTPNDDGVTTLVFDHAETGGGGTPLTAEGDATVDIDRETTLNEPIAPGEYGIELRFDGGDVDAVGTVIVEERDTAEDGDEESGSDPNEGGRTDDGEESEKSESDRSAEPTTVTEADVEEADLVVEPGETDVSVSVPLDDGETVDLRIRSDTDASTGFIMTEETTVENGSASATFELSPASHGDRATLTVRGKERLDKEVTREVLVVDESIGVGQSGNASVGESPGFGIVAGALALLLVTAVVQRRT</sequence>
<keyword evidence="2" id="KW-1133">Transmembrane helix</keyword>
<dbReference type="NCBIfam" id="NF045517">
    <property type="entry name" value="halo_surf_dom"/>
    <property type="match status" value="1"/>
</dbReference>
<organism evidence="3 4">
    <name type="scientific">Halorubrum miltondacostae</name>
    <dbReference type="NCBI Taxonomy" id="3076378"/>
    <lineage>
        <taxon>Archaea</taxon>
        <taxon>Methanobacteriati</taxon>
        <taxon>Methanobacteriota</taxon>
        <taxon>Stenosarchaea group</taxon>
        <taxon>Halobacteria</taxon>
        <taxon>Halobacteriales</taxon>
        <taxon>Haloferacaceae</taxon>
        <taxon>Halorubrum</taxon>
    </lineage>
</organism>
<evidence type="ECO:0000256" key="2">
    <source>
        <dbReference type="SAM" id="Phobius"/>
    </source>
</evidence>
<feature type="region of interest" description="Disordered" evidence="1">
    <location>
        <begin position="1"/>
        <end position="23"/>
    </location>
</feature>
<feature type="transmembrane region" description="Helical" evidence="2">
    <location>
        <begin position="329"/>
        <end position="347"/>
    </location>
</feature>
<dbReference type="EMBL" id="JBEDNY010000002">
    <property type="protein sequence ID" value="MEZ3163515.1"/>
    <property type="molecule type" value="Genomic_DNA"/>
</dbReference>
<comment type="caution">
    <text evidence="3">The sequence shown here is derived from an EMBL/GenBank/DDBJ whole genome shotgun (WGS) entry which is preliminary data.</text>
</comment>
<name>A0ABD5M5C9_9EURY</name>
<feature type="region of interest" description="Disordered" evidence="1">
    <location>
        <begin position="175"/>
        <end position="231"/>
    </location>
</feature>
<evidence type="ECO:0000313" key="4">
    <source>
        <dbReference type="Proteomes" id="UP001567572"/>
    </source>
</evidence>
<evidence type="ECO:0000256" key="1">
    <source>
        <dbReference type="SAM" id="MobiDB-lite"/>
    </source>
</evidence>
<reference evidence="3 4" key="1">
    <citation type="submission" date="2024-06" db="EMBL/GenBank/DDBJ databases">
        <title>Halorubrum miltondacostae sp. nov., a potential PHA producer isolated from an inland solar saltern in Rio Maior, Portugal.</title>
        <authorList>
            <person name="Albuquerque L."/>
            <person name="Viver T."/>
            <person name="Barroso C."/>
            <person name="Claudino R."/>
            <person name="Galvan M."/>
            <person name="Simoes G."/>
            <person name="Lobo Da Cunha A."/>
            <person name="Egas C."/>
        </authorList>
    </citation>
    <scope>NUCLEOTIDE SEQUENCE [LARGE SCALE GENOMIC DNA]</scope>
    <source>
        <strain evidence="3 4">RMP-11</strain>
    </source>
</reference>
<keyword evidence="2" id="KW-0472">Membrane</keyword>
<evidence type="ECO:0000313" key="3">
    <source>
        <dbReference type="EMBL" id="MEZ3163515.1"/>
    </source>
</evidence>
<feature type="compositionally biased region" description="Basic and acidic residues" evidence="1">
    <location>
        <begin position="193"/>
        <end position="212"/>
    </location>
</feature>
<keyword evidence="4" id="KW-1185">Reference proteome</keyword>
<gene>
    <name evidence="3" type="ORF">ABNG04_06445</name>
</gene>
<dbReference type="Proteomes" id="UP001567572">
    <property type="component" value="Unassembled WGS sequence"/>
</dbReference>